<proteinExistence type="predicted"/>
<reference evidence="3" key="2">
    <citation type="submission" date="2022-06" db="UniProtKB">
        <authorList>
            <consortium name="EnsemblMetazoa"/>
        </authorList>
    </citation>
    <scope>IDENTIFICATION</scope>
    <source>
        <strain evidence="3">DF5081</strain>
    </source>
</reference>
<feature type="transmembrane region" description="Helical" evidence="2">
    <location>
        <begin position="68"/>
        <end position="86"/>
    </location>
</feature>
<evidence type="ECO:0000256" key="1">
    <source>
        <dbReference type="SAM" id="MobiDB-lite"/>
    </source>
</evidence>
<name>A0A8R1E4M5_CAEJA</name>
<evidence type="ECO:0000256" key="2">
    <source>
        <dbReference type="SAM" id="Phobius"/>
    </source>
</evidence>
<keyword evidence="4" id="KW-1185">Reference proteome</keyword>
<feature type="compositionally biased region" description="Low complexity" evidence="1">
    <location>
        <begin position="12"/>
        <end position="22"/>
    </location>
</feature>
<keyword evidence="2" id="KW-1133">Transmembrane helix</keyword>
<sequence>MPGVFPYSQPDTKTTTGLAGHTTPPPLPSFFPSVLPISSVATSSTTVIPVLSIRKGHELIGHLEDYLFWPYTFQSTILLVLFIVWIRKPVQNKFFNGAYSVKKKRYVKDKNYEAVANGGNEIV</sequence>
<dbReference type="Proteomes" id="UP000005237">
    <property type="component" value="Unassembled WGS sequence"/>
</dbReference>
<accession>A0A8R1E4M5</accession>
<dbReference type="EnsemblMetazoa" id="CJA22317a.1">
    <property type="protein sequence ID" value="CJA22317a.1"/>
    <property type="gene ID" value="WBGene00177889"/>
</dbReference>
<evidence type="ECO:0000313" key="4">
    <source>
        <dbReference type="Proteomes" id="UP000005237"/>
    </source>
</evidence>
<keyword evidence="2" id="KW-0812">Transmembrane</keyword>
<protein>
    <submittedName>
        <fullName evidence="3">Uncharacterized protein</fullName>
    </submittedName>
</protein>
<dbReference type="AlphaFoldDB" id="A0A8R1E4M5"/>
<reference evidence="4" key="1">
    <citation type="submission" date="2010-08" db="EMBL/GenBank/DDBJ databases">
        <authorList>
            <consortium name="Caenorhabditis japonica Sequencing Consortium"/>
            <person name="Wilson R.K."/>
        </authorList>
    </citation>
    <scope>NUCLEOTIDE SEQUENCE [LARGE SCALE GENOMIC DNA]</scope>
    <source>
        <strain evidence="4">DF5081</strain>
    </source>
</reference>
<feature type="region of interest" description="Disordered" evidence="1">
    <location>
        <begin position="1"/>
        <end position="23"/>
    </location>
</feature>
<evidence type="ECO:0000313" key="3">
    <source>
        <dbReference type="EnsemblMetazoa" id="CJA22317a.1"/>
    </source>
</evidence>
<organism evidence="3 4">
    <name type="scientific">Caenorhabditis japonica</name>
    <dbReference type="NCBI Taxonomy" id="281687"/>
    <lineage>
        <taxon>Eukaryota</taxon>
        <taxon>Metazoa</taxon>
        <taxon>Ecdysozoa</taxon>
        <taxon>Nematoda</taxon>
        <taxon>Chromadorea</taxon>
        <taxon>Rhabditida</taxon>
        <taxon>Rhabditina</taxon>
        <taxon>Rhabditomorpha</taxon>
        <taxon>Rhabditoidea</taxon>
        <taxon>Rhabditidae</taxon>
        <taxon>Peloderinae</taxon>
        <taxon>Caenorhabditis</taxon>
    </lineage>
</organism>
<keyword evidence="2" id="KW-0472">Membrane</keyword>